<comment type="similarity">
    <text evidence="7">Belongs to the phospholipase A2 family.</text>
</comment>
<reference evidence="10" key="1">
    <citation type="submission" date="2021-06" db="EMBL/GenBank/DDBJ databases">
        <title>Parelaphostrongylus tenuis whole genome reference sequence.</title>
        <authorList>
            <person name="Garwood T.J."/>
            <person name="Larsen P.A."/>
            <person name="Fountain-Jones N.M."/>
            <person name="Garbe J.R."/>
            <person name="Macchietto M.G."/>
            <person name="Kania S.A."/>
            <person name="Gerhold R.W."/>
            <person name="Richards J.E."/>
            <person name="Wolf T.M."/>
        </authorList>
    </citation>
    <scope>NUCLEOTIDE SEQUENCE</scope>
    <source>
        <strain evidence="10">MNPRO001-30</strain>
        <tissue evidence="10">Meninges</tissue>
    </source>
</reference>
<feature type="active site" evidence="4">
    <location>
        <position position="76"/>
    </location>
</feature>
<evidence type="ECO:0000256" key="7">
    <source>
        <dbReference type="RuleBase" id="RU003654"/>
    </source>
</evidence>
<dbReference type="GO" id="GO:0006644">
    <property type="term" value="P:phospholipid metabolic process"/>
    <property type="evidence" value="ECO:0007669"/>
    <property type="project" value="InterPro"/>
</dbReference>
<dbReference type="GO" id="GO:0050482">
    <property type="term" value="P:arachidonate secretion"/>
    <property type="evidence" value="ECO:0007669"/>
    <property type="project" value="InterPro"/>
</dbReference>
<feature type="disulfide bond" evidence="6">
    <location>
        <begin position="111"/>
        <end position="123"/>
    </location>
</feature>
<evidence type="ECO:0000256" key="6">
    <source>
        <dbReference type="PIRSR" id="PIRSR601211-3"/>
    </source>
</evidence>
<dbReference type="PRINTS" id="PR00389">
    <property type="entry name" value="PHPHLIPASEA2"/>
</dbReference>
<dbReference type="CDD" id="cd00125">
    <property type="entry name" value="PLA2c"/>
    <property type="match status" value="1"/>
</dbReference>
<feature type="binding site" evidence="5">
    <location>
        <position position="58"/>
    </location>
    <ligand>
        <name>Ca(2+)</name>
        <dbReference type="ChEBI" id="CHEBI:29108"/>
    </ligand>
</feature>
<feature type="signal peptide" evidence="8">
    <location>
        <begin position="1"/>
        <end position="22"/>
    </location>
</feature>
<keyword evidence="2 8" id="KW-0964">Secreted</keyword>
<feature type="active site" evidence="4">
    <location>
        <position position="126"/>
    </location>
</feature>
<sequence length="161" mass="18587">MHCWLILLCSSLSLIRIHQTQSVLPKPQIQALWNLGEVGECVLHYLPLVYNDYGCWCGIGGAHKPIDGIDNCCMQHDKCYDAAVDSKACFDVPWEYVDNYKWKCVNSTAFCDNRNSICQSALCHCDIAVVKCWSQYPKPQERKKCTYKRMISNSIHRHFQH</sequence>
<keyword evidence="8" id="KW-0443">Lipid metabolism</keyword>
<evidence type="ECO:0000256" key="4">
    <source>
        <dbReference type="PIRSR" id="PIRSR601211-1"/>
    </source>
</evidence>
<dbReference type="InterPro" id="IPR016090">
    <property type="entry name" value="PLA2-like_dom"/>
</dbReference>
<dbReference type="GO" id="GO:0004623">
    <property type="term" value="F:phospholipase A2 activity"/>
    <property type="evidence" value="ECO:0007669"/>
    <property type="project" value="UniProtKB-EC"/>
</dbReference>
<evidence type="ECO:0000259" key="9">
    <source>
        <dbReference type="SMART" id="SM00085"/>
    </source>
</evidence>
<proteinExistence type="inferred from homology"/>
<dbReference type="GO" id="GO:0005576">
    <property type="term" value="C:extracellular region"/>
    <property type="evidence" value="ECO:0007669"/>
    <property type="project" value="UniProtKB-SubCell"/>
</dbReference>
<dbReference type="AlphaFoldDB" id="A0AAD5R5Y8"/>
<evidence type="ECO:0000313" key="10">
    <source>
        <dbReference type="EMBL" id="KAJ1370317.1"/>
    </source>
</evidence>
<dbReference type="Proteomes" id="UP001196413">
    <property type="component" value="Unassembled WGS sequence"/>
</dbReference>
<dbReference type="Gene3D" id="1.20.90.10">
    <property type="entry name" value="Phospholipase A2 domain"/>
    <property type="match status" value="1"/>
</dbReference>
<evidence type="ECO:0000256" key="8">
    <source>
        <dbReference type="RuleBase" id="RU361236"/>
    </source>
</evidence>
<feature type="domain" description="Phospholipase A2-like central" evidence="9">
    <location>
        <begin position="31"/>
        <end position="146"/>
    </location>
</feature>
<dbReference type="PROSITE" id="PS00119">
    <property type="entry name" value="PA2_ASP"/>
    <property type="match status" value="1"/>
</dbReference>
<gene>
    <name evidence="10" type="ORF">KIN20_032011</name>
</gene>
<protein>
    <recommendedName>
        <fullName evidence="8">Phospholipase A2</fullName>
        <ecNumber evidence="8">3.1.1.4</ecNumber>
    </recommendedName>
</protein>
<keyword evidence="5 8" id="KW-0106">Calcium</keyword>
<evidence type="ECO:0000256" key="2">
    <source>
        <dbReference type="ARBA" id="ARBA00022525"/>
    </source>
</evidence>
<dbReference type="PANTHER" id="PTHR11716:SF107">
    <property type="entry name" value="PHOSPHOLIPASE A2"/>
    <property type="match status" value="1"/>
</dbReference>
<name>A0AAD5R5Y8_PARTN</name>
<comment type="subcellular location">
    <subcellularLocation>
        <location evidence="1 8">Secreted</location>
    </subcellularLocation>
</comment>
<feature type="chain" id="PRO_5041782990" description="Phospholipase A2" evidence="8">
    <location>
        <begin position="23"/>
        <end position="161"/>
    </location>
</feature>
<evidence type="ECO:0000256" key="1">
    <source>
        <dbReference type="ARBA" id="ARBA00004613"/>
    </source>
</evidence>
<feature type="disulfide bond" evidence="6">
    <location>
        <begin position="89"/>
        <end position="118"/>
    </location>
</feature>
<dbReference type="InterPro" id="IPR033112">
    <property type="entry name" value="PLA2_Asp_AS"/>
</dbReference>
<keyword evidence="5" id="KW-0479">Metal-binding</keyword>
<dbReference type="PROSITE" id="PS00118">
    <property type="entry name" value="PA2_HIS"/>
    <property type="match status" value="1"/>
</dbReference>
<feature type="binding site" evidence="5">
    <location>
        <position position="77"/>
    </location>
    <ligand>
        <name>Ca(2+)</name>
        <dbReference type="ChEBI" id="CHEBI:29108"/>
    </ligand>
</feature>
<organism evidence="10 11">
    <name type="scientific">Parelaphostrongylus tenuis</name>
    <name type="common">Meningeal worm</name>
    <dbReference type="NCBI Taxonomy" id="148309"/>
    <lineage>
        <taxon>Eukaryota</taxon>
        <taxon>Metazoa</taxon>
        <taxon>Ecdysozoa</taxon>
        <taxon>Nematoda</taxon>
        <taxon>Chromadorea</taxon>
        <taxon>Rhabditida</taxon>
        <taxon>Rhabditina</taxon>
        <taxon>Rhabditomorpha</taxon>
        <taxon>Strongyloidea</taxon>
        <taxon>Metastrongylidae</taxon>
        <taxon>Parelaphostrongylus</taxon>
    </lineage>
</organism>
<dbReference type="PANTHER" id="PTHR11716">
    <property type="entry name" value="PHOSPHOLIPASE A2 FAMILY MEMBER"/>
    <property type="match status" value="1"/>
</dbReference>
<feature type="disulfide bond" evidence="6">
    <location>
        <begin position="79"/>
        <end position="125"/>
    </location>
</feature>
<dbReference type="SMART" id="SM00085">
    <property type="entry name" value="PA2c"/>
    <property type="match status" value="1"/>
</dbReference>
<dbReference type="GO" id="GO:0016042">
    <property type="term" value="P:lipid catabolic process"/>
    <property type="evidence" value="ECO:0007669"/>
    <property type="project" value="InterPro"/>
</dbReference>
<feature type="disulfide bond" evidence="6">
    <location>
        <begin position="72"/>
        <end position="132"/>
    </location>
</feature>
<dbReference type="EMBL" id="JAHQIW010006768">
    <property type="protein sequence ID" value="KAJ1370317.1"/>
    <property type="molecule type" value="Genomic_DNA"/>
</dbReference>
<dbReference type="EC" id="3.1.1.4" evidence="8"/>
<keyword evidence="11" id="KW-1185">Reference proteome</keyword>
<dbReference type="InterPro" id="IPR001211">
    <property type="entry name" value="PLA2"/>
</dbReference>
<evidence type="ECO:0000256" key="5">
    <source>
        <dbReference type="PIRSR" id="PIRSR601211-2"/>
    </source>
</evidence>
<feature type="disulfide bond" evidence="6">
    <location>
        <begin position="57"/>
        <end position="73"/>
    </location>
</feature>
<dbReference type="SUPFAM" id="SSF48619">
    <property type="entry name" value="Phospholipase A2, PLA2"/>
    <property type="match status" value="1"/>
</dbReference>
<comment type="catalytic activity">
    <reaction evidence="8">
        <text>a 1,2-diacyl-sn-glycero-3-phosphocholine + H2O = a 1-acyl-sn-glycero-3-phosphocholine + a fatty acid + H(+)</text>
        <dbReference type="Rhea" id="RHEA:15801"/>
        <dbReference type="ChEBI" id="CHEBI:15377"/>
        <dbReference type="ChEBI" id="CHEBI:15378"/>
        <dbReference type="ChEBI" id="CHEBI:28868"/>
        <dbReference type="ChEBI" id="CHEBI:57643"/>
        <dbReference type="ChEBI" id="CHEBI:58168"/>
        <dbReference type="EC" id="3.1.1.4"/>
    </reaction>
</comment>
<keyword evidence="8" id="KW-0378">Hydrolase</keyword>
<evidence type="ECO:0000256" key="3">
    <source>
        <dbReference type="ARBA" id="ARBA00023157"/>
    </source>
</evidence>
<dbReference type="Pfam" id="PF00068">
    <property type="entry name" value="Phospholip_A2_1"/>
    <property type="match status" value="1"/>
</dbReference>
<comment type="caution">
    <text evidence="10">The sequence shown here is derived from an EMBL/GenBank/DDBJ whole genome shotgun (WGS) entry which is preliminary data.</text>
</comment>
<accession>A0AAD5R5Y8</accession>
<dbReference type="InterPro" id="IPR033113">
    <property type="entry name" value="PLA2_histidine"/>
</dbReference>
<keyword evidence="8" id="KW-0732">Signal</keyword>
<keyword evidence="3 6" id="KW-1015">Disulfide bond</keyword>
<evidence type="ECO:0000313" key="11">
    <source>
        <dbReference type="Proteomes" id="UP001196413"/>
    </source>
</evidence>
<dbReference type="InterPro" id="IPR036444">
    <property type="entry name" value="PLipase_A2_dom_sf"/>
</dbReference>
<feature type="binding site" evidence="5">
    <location>
        <position position="60"/>
    </location>
    <ligand>
        <name>Ca(2+)</name>
        <dbReference type="ChEBI" id="CHEBI:29108"/>
    </ligand>
</feature>
<dbReference type="GO" id="GO:0005509">
    <property type="term" value="F:calcium ion binding"/>
    <property type="evidence" value="ECO:0007669"/>
    <property type="project" value="InterPro"/>
</dbReference>
<comment type="cofactor">
    <cofactor evidence="5">
        <name>Ca(2+)</name>
        <dbReference type="ChEBI" id="CHEBI:29108"/>
    </cofactor>
    <text evidence="5">Binds 1 Ca(2+) ion per subunit.</text>
</comment>